<protein>
    <recommendedName>
        <fullName evidence="5">Transmembrane protein</fullName>
    </recommendedName>
</protein>
<dbReference type="EMBL" id="JAVDUI010000001">
    <property type="protein sequence ID" value="MDR6891646.1"/>
    <property type="molecule type" value="Genomic_DNA"/>
</dbReference>
<evidence type="ECO:0000256" key="1">
    <source>
        <dbReference type="SAM" id="MobiDB-lite"/>
    </source>
</evidence>
<dbReference type="AlphaFoldDB" id="A0AAE3YH08"/>
<evidence type="ECO:0008006" key="5">
    <source>
        <dbReference type="Google" id="ProtNLM"/>
    </source>
</evidence>
<keyword evidence="2" id="KW-0472">Membrane</keyword>
<evidence type="ECO:0000313" key="3">
    <source>
        <dbReference type="EMBL" id="MDR6891646.1"/>
    </source>
</evidence>
<feature type="region of interest" description="Disordered" evidence="1">
    <location>
        <begin position="64"/>
        <end position="86"/>
    </location>
</feature>
<reference evidence="3" key="1">
    <citation type="submission" date="2023-07" db="EMBL/GenBank/DDBJ databases">
        <title>Sequencing the genomes of 1000 actinobacteria strains.</title>
        <authorList>
            <person name="Klenk H.-P."/>
        </authorList>
    </citation>
    <scope>NUCLEOTIDE SEQUENCE</scope>
    <source>
        <strain evidence="3">DSM 13988</strain>
    </source>
</reference>
<evidence type="ECO:0000256" key="2">
    <source>
        <dbReference type="SAM" id="Phobius"/>
    </source>
</evidence>
<comment type="caution">
    <text evidence="3">The sequence shown here is derived from an EMBL/GenBank/DDBJ whole genome shotgun (WGS) entry which is preliminary data.</text>
</comment>
<evidence type="ECO:0000313" key="4">
    <source>
        <dbReference type="Proteomes" id="UP001247307"/>
    </source>
</evidence>
<name>A0AAE3YH08_9MICC</name>
<dbReference type="RefSeq" id="WP_309849648.1">
    <property type="nucleotide sequence ID" value="NZ_BAAAIU010000045.1"/>
</dbReference>
<gene>
    <name evidence="3" type="ORF">J2S35_000586</name>
</gene>
<keyword evidence="2" id="KW-1133">Transmembrane helix</keyword>
<organism evidence="3 4">
    <name type="scientific">Falsarthrobacter nasiphocae</name>
    <dbReference type="NCBI Taxonomy" id="189863"/>
    <lineage>
        <taxon>Bacteria</taxon>
        <taxon>Bacillati</taxon>
        <taxon>Actinomycetota</taxon>
        <taxon>Actinomycetes</taxon>
        <taxon>Micrococcales</taxon>
        <taxon>Micrococcaceae</taxon>
        <taxon>Falsarthrobacter</taxon>
    </lineage>
</organism>
<sequence length="86" mass="9187">MHTSFLAALAATASPTPTIKAEDVSPGALGFVFTASVAVLTILLAISMVRKIRRVRYREQVREEFEGAAAENDDDAPSGSGRPARR</sequence>
<accession>A0AAE3YH08</accession>
<dbReference type="Proteomes" id="UP001247307">
    <property type="component" value="Unassembled WGS sequence"/>
</dbReference>
<keyword evidence="2" id="KW-0812">Transmembrane</keyword>
<feature type="transmembrane region" description="Helical" evidence="2">
    <location>
        <begin position="31"/>
        <end position="49"/>
    </location>
</feature>
<proteinExistence type="predicted"/>
<keyword evidence="4" id="KW-1185">Reference proteome</keyword>